<dbReference type="InterPro" id="IPR011009">
    <property type="entry name" value="Kinase-like_dom_sf"/>
</dbReference>
<dbReference type="Proteomes" id="UP001141434">
    <property type="component" value="Unassembled WGS sequence"/>
</dbReference>
<dbReference type="GO" id="GO:0004674">
    <property type="term" value="F:protein serine/threonine kinase activity"/>
    <property type="evidence" value="ECO:0007669"/>
    <property type="project" value="TreeGrafter"/>
</dbReference>
<dbReference type="Gene3D" id="1.10.510.10">
    <property type="entry name" value="Transferase(Phosphotransferase) domain 1"/>
    <property type="match status" value="2"/>
</dbReference>
<dbReference type="EMBL" id="JAPMSZ010000004">
    <property type="protein sequence ID" value="KAJ5105908.1"/>
    <property type="molecule type" value="Genomic_DNA"/>
</dbReference>
<dbReference type="GO" id="GO:0005634">
    <property type="term" value="C:nucleus"/>
    <property type="evidence" value="ECO:0007669"/>
    <property type="project" value="TreeGrafter"/>
</dbReference>
<gene>
    <name evidence="1" type="ORF">NUU61_003255</name>
</gene>
<proteinExistence type="predicted"/>
<name>A0A9W9FT46_9EURO</name>
<evidence type="ECO:0008006" key="3">
    <source>
        <dbReference type="Google" id="ProtNLM"/>
    </source>
</evidence>
<keyword evidence="2" id="KW-1185">Reference proteome</keyword>
<dbReference type="PROSITE" id="PS00108">
    <property type="entry name" value="PROTEIN_KINASE_ST"/>
    <property type="match status" value="1"/>
</dbReference>
<dbReference type="PANTHER" id="PTHR44167:SF24">
    <property type="entry name" value="SERINE_THREONINE-PROTEIN KINASE CHK2"/>
    <property type="match status" value="1"/>
</dbReference>
<dbReference type="SUPFAM" id="SSF56112">
    <property type="entry name" value="Protein kinase-like (PK-like)"/>
    <property type="match status" value="1"/>
</dbReference>
<evidence type="ECO:0000313" key="2">
    <source>
        <dbReference type="Proteomes" id="UP001141434"/>
    </source>
</evidence>
<dbReference type="GeneID" id="81393005"/>
<comment type="caution">
    <text evidence="1">The sequence shown here is derived from an EMBL/GenBank/DDBJ whole genome shotgun (WGS) entry which is preliminary data.</text>
</comment>
<protein>
    <recommendedName>
        <fullName evidence="3">Protein kinase domain-containing protein</fullName>
    </recommendedName>
</protein>
<dbReference type="PANTHER" id="PTHR44167">
    <property type="entry name" value="OVARIAN-SPECIFIC SERINE/THREONINE-PROTEIN KINASE LOK-RELATED"/>
    <property type="match status" value="1"/>
</dbReference>
<reference evidence="1" key="2">
    <citation type="journal article" date="2023" name="IMA Fungus">
        <title>Comparative genomic study of the Penicillium genus elucidates a diverse pangenome and 15 lateral gene transfer events.</title>
        <authorList>
            <person name="Petersen C."/>
            <person name="Sorensen T."/>
            <person name="Nielsen M.R."/>
            <person name="Sondergaard T.E."/>
            <person name="Sorensen J.L."/>
            <person name="Fitzpatrick D.A."/>
            <person name="Frisvad J.C."/>
            <person name="Nielsen K.L."/>
        </authorList>
    </citation>
    <scope>NUCLEOTIDE SEQUENCE</scope>
    <source>
        <strain evidence="1">IBT 34128</strain>
    </source>
</reference>
<dbReference type="AlphaFoldDB" id="A0A9W9FT46"/>
<dbReference type="OrthoDB" id="4062651at2759"/>
<dbReference type="GO" id="GO:0044773">
    <property type="term" value="P:mitotic DNA damage checkpoint signaling"/>
    <property type="evidence" value="ECO:0007669"/>
    <property type="project" value="TreeGrafter"/>
</dbReference>
<reference evidence="1" key="1">
    <citation type="submission" date="2022-11" db="EMBL/GenBank/DDBJ databases">
        <authorList>
            <person name="Petersen C."/>
        </authorList>
    </citation>
    <scope>NUCLEOTIDE SEQUENCE</scope>
    <source>
        <strain evidence="1">IBT 34128</strain>
    </source>
</reference>
<dbReference type="InterPro" id="IPR008271">
    <property type="entry name" value="Ser/Thr_kinase_AS"/>
</dbReference>
<dbReference type="RefSeq" id="XP_056514904.1">
    <property type="nucleotide sequence ID" value="XM_056653837.1"/>
</dbReference>
<evidence type="ECO:0000313" key="1">
    <source>
        <dbReference type="EMBL" id="KAJ5105908.1"/>
    </source>
</evidence>
<sequence length="166" mass="19335">MFVFEHFEDHLLELAQKDLPLEVKNKILEDALREIAELHDQDIVHTDMKADNCLYAVHKHIIFAVGEEELDERVDPLAIVIERQISYFGDDDTLNVFLNLLGDNPWVPVSKVLRDGFNKDNPRKPFSLWKGVDEDFKCLICAMTNFDPENRITAREALAHKWFEDV</sequence>
<accession>A0A9W9FT46</accession>
<organism evidence="1 2">
    <name type="scientific">Penicillium alfredii</name>
    <dbReference type="NCBI Taxonomy" id="1506179"/>
    <lineage>
        <taxon>Eukaryota</taxon>
        <taxon>Fungi</taxon>
        <taxon>Dikarya</taxon>
        <taxon>Ascomycota</taxon>
        <taxon>Pezizomycotina</taxon>
        <taxon>Eurotiomycetes</taxon>
        <taxon>Eurotiomycetidae</taxon>
        <taxon>Eurotiales</taxon>
        <taxon>Aspergillaceae</taxon>
        <taxon>Penicillium</taxon>
    </lineage>
</organism>